<keyword evidence="2" id="KW-1185">Reference proteome</keyword>
<comment type="caution">
    <text evidence="1">The sequence shown here is derived from an EMBL/GenBank/DDBJ whole genome shotgun (WGS) entry which is preliminary data.</text>
</comment>
<sequence>MQISAPQVLGVAPSAATNPISNFINTIQDALRGQSGLKMEITHHVTILMRTGGSKDPATVQAKNQALKNAITQLPVGYDFLGPSKVESIKYMPEGEKPPKQGSPTLIFAGCLCKYQKALFPHIISPAMS</sequence>
<gene>
    <name evidence="1" type="ORF">LCOR_11967.1</name>
</gene>
<organism evidence="1 2">
    <name type="scientific">Lichtheimia corymbifera JMRC:FSU:9682</name>
    <dbReference type="NCBI Taxonomy" id="1263082"/>
    <lineage>
        <taxon>Eukaryota</taxon>
        <taxon>Fungi</taxon>
        <taxon>Fungi incertae sedis</taxon>
        <taxon>Mucoromycota</taxon>
        <taxon>Mucoromycotina</taxon>
        <taxon>Mucoromycetes</taxon>
        <taxon>Mucorales</taxon>
        <taxon>Lichtheimiaceae</taxon>
        <taxon>Lichtheimia</taxon>
    </lineage>
</organism>
<protein>
    <submittedName>
        <fullName evidence="1">Uncharacterized protein</fullName>
    </submittedName>
</protein>
<evidence type="ECO:0000313" key="2">
    <source>
        <dbReference type="Proteomes" id="UP000027586"/>
    </source>
</evidence>
<dbReference type="AlphaFoldDB" id="A0A068SFQ0"/>
<dbReference type="EMBL" id="CBTN010000151">
    <property type="protein sequence ID" value="CDH61188.1"/>
    <property type="molecule type" value="Genomic_DNA"/>
</dbReference>
<name>A0A068SFQ0_9FUNG</name>
<reference evidence="1" key="1">
    <citation type="submission" date="2013-08" db="EMBL/GenBank/DDBJ databases">
        <title>Gene expansion shapes genome architecture in the human pathogen Lichtheimia corymbifera: an evolutionary genomics analysis in the ancient terrestrial Mucorales (Mucoromycotina).</title>
        <authorList>
            <person name="Schwartze V.U."/>
            <person name="Winter S."/>
            <person name="Shelest E."/>
            <person name="Marcet-Houben M."/>
            <person name="Horn F."/>
            <person name="Wehner S."/>
            <person name="Hoffmann K."/>
            <person name="Riege K."/>
            <person name="Sammeth M."/>
            <person name="Nowrousian M."/>
            <person name="Valiante V."/>
            <person name="Linde J."/>
            <person name="Jacobsen I.D."/>
            <person name="Marz M."/>
            <person name="Brakhage A.A."/>
            <person name="Gabaldon T."/>
            <person name="Bocker S."/>
            <person name="Voigt K."/>
        </authorList>
    </citation>
    <scope>NUCLEOTIDE SEQUENCE [LARGE SCALE GENOMIC DNA]</scope>
    <source>
        <strain evidence="1">FSU 9682</strain>
    </source>
</reference>
<evidence type="ECO:0000313" key="1">
    <source>
        <dbReference type="EMBL" id="CDH61188.1"/>
    </source>
</evidence>
<accession>A0A068SFQ0</accession>
<dbReference type="Proteomes" id="UP000027586">
    <property type="component" value="Unassembled WGS sequence"/>
</dbReference>
<proteinExistence type="predicted"/>
<dbReference type="VEuPathDB" id="FungiDB:LCOR_11967.1"/>